<dbReference type="Gene3D" id="1.10.10.10">
    <property type="entry name" value="Winged helix-like DNA-binding domain superfamily/Winged helix DNA-binding domain"/>
    <property type="match status" value="1"/>
</dbReference>
<organism evidence="1 2">
    <name type="scientific">Belliella kenyensis</name>
    <dbReference type="NCBI Taxonomy" id="1472724"/>
    <lineage>
        <taxon>Bacteria</taxon>
        <taxon>Pseudomonadati</taxon>
        <taxon>Bacteroidota</taxon>
        <taxon>Cytophagia</taxon>
        <taxon>Cytophagales</taxon>
        <taxon>Cyclobacteriaceae</taxon>
        <taxon>Belliella</taxon>
    </lineage>
</organism>
<dbReference type="EMBL" id="JBHSAV010000003">
    <property type="protein sequence ID" value="MFC3974970.1"/>
    <property type="molecule type" value="Genomic_DNA"/>
</dbReference>
<protein>
    <recommendedName>
        <fullName evidence="3">Phage protein</fullName>
    </recommendedName>
</protein>
<evidence type="ECO:0000313" key="2">
    <source>
        <dbReference type="Proteomes" id="UP001595766"/>
    </source>
</evidence>
<dbReference type="InterPro" id="IPR036390">
    <property type="entry name" value="WH_DNA-bd_sf"/>
</dbReference>
<evidence type="ECO:0008006" key="3">
    <source>
        <dbReference type="Google" id="ProtNLM"/>
    </source>
</evidence>
<dbReference type="Proteomes" id="UP001595766">
    <property type="component" value="Unassembled WGS sequence"/>
</dbReference>
<evidence type="ECO:0000313" key="1">
    <source>
        <dbReference type="EMBL" id="MFC3974970.1"/>
    </source>
</evidence>
<keyword evidence="2" id="KW-1185">Reference proteome</keyword>
<dbReference type="SUPFAM" id="SSF46785">
    <property type="entry name" value="Winged helix' DNA-binding domain"/>
    <property type="match status" value="1"/>
</dbReference>
<accession>A0ABV8EGE6</accession>
<gene>
    <name evidence="1" type="ORF">ACFOUP_01145</name>
</gene>
<name>A0ABV8EGE6_9BACT</name>
<comment type="caution">
    <text evidence="1">The sequence shown here is derived from an EMBL/GenBank/DDBJ whole genome shotgun (WGS) entry which is preliminary data.</text>
</comment>
<dbReference type="InterPro" id="IPR036388">
    <property type="entry name" value="WH-like_DNA-bd_sf"/>
</dbReference>
<reference evidence="2" key="1">
    <citation type="journal article" date="2019" name="Int. J. Syst. Evol. Microbiol.">
        <title>The Global Catalogue of Microorganisms (GCM) 10K type strain sequencing project: providing services to taxonomists for standard genome sequencing and annotation.</title>
        <authorList>
            <consortium name="The Broad Institute Genomics Platform"/>
            <consortium name="The Broad Institute Genome Sequencing Center for Infectious Disease"/>
            <person name="Wu L."/>
            <person name="Ma J."/>
        </authorList>
    </citation>
    <scope>NUCLEOTIDE SEQUENCE [LARGE SCALE GENOMIC DNA]</scope>
    <source>
        <strain evidence="2">CECT 8551</strain>
    </source>
</reference>
<dbReference type="RefSeq" id="WP_241292710.1">
    <property type="nucleotide sequence ID" value="NZ_JAKZGR010000003.1"/>
</dbReference>
<proteinExistence type="predicted"/>
<sequence length="85" mass="9752">MKYTVDIPILELAILEMIRMNPNQSFDPAEVVMWLFPQSWEYFVDDVVAEAEKMYDQGKISLIFGGESSNKTTLNKSAFKITAKK</sequence>